<dbReference type="PANTHER" id="PTHR43649">
    <property type="entry name" value="ARABINOSE-BINDING PROTEIN-RELATED"/>
    <property type="match status" value="1"/>
</dbReference>
<feature type="compositionally biased region" description="Polar residues" evidence="1">
    <location>
        <begin position="43"/>
        <end position="65"/>
    </location>
</feature>
<evidence type="ECO:0000256" key="1">
    <source>
        <dbReference type="SAM" id="MobiDB-lite"/>
    </source>
</evidence>
<feature type="chain" id="PRO_5038719763" description="ABC transporter substrate-binding protein" evidence="2">
    <location>
        <begin position="28"/>
        <end position="1045"/>
    </location>
</feature>
<dbReference type="KEGG" id="fsa:C5Q98_04715"/>
<reference evidence="4" key="1">
    <citation type="submission" date="2018-02" db="EMBL/GenBank/DDBJ databases">
        <authorList>
            <person name="Holder M.E."/>
            <person name="Ajami N.J."/>
            <person name="Petrosino J.F."/>
        </authorList>
    </citation>
    <scope>NUCLEOTIDE SEQUENCE [LARGE SCALE GENOMIC DNA]</scope>
    <source>
        <strain evidence="4">CCUG 47711</strain>
    </source>
</reference>
<protein>
    <recommendedName>
        <fullName evidence="5">ABC transporter substrate-binding protein</fullName>
    </recommendedName>
</protein>
<feature type="signal peptide" evidence="2">
    <location>
        <begin position="1"/>
        <end position="27"/>
    </location>
</feature>
<proteinExistence type="predicted"/>
<evidence type="ECO:0000256" key="2">
    <source>
        <dbReference type="SAM" id="SignalP"/>
    </source>
</evidence>
<dbReference type="OrthoDB" id="383574at2"/>
<organism evidence="3 4">
    <name type="scientific">Fastidiosipila sanguinis</name>
    <dbReference type="NCBI Taxonomy" id="236753"/>
    <lineage>
        <taxon>Bacteria</taxon>
        <taxon>Bacillati</taxon>
        <taxon>Bacillota</taxon>
        <taxon>Clostridia</taxon>
        <taxon>Eubacteriales</taxon>
        <taxon>Oscillospiraceae</taxon>
        <taxon>Fastidiosipila</taxon>
    </lineage>
</organism>
<sequence length="1045" mass="118504">MENISKKFKVFVYLLVVACLFSQLHVAEITALRNNPDKDRLNNNRSLVNTESKSTQDSQEIGENSESNEKEDNVIDPADIYRNELLQHIPDSKKYISYMDYLEQFSEVKKADRTIELDLSMAEKIDMKDIDNQEIEAELITDSSGSVKIQFDVAEEALYQFEVTYMPLGGSSNIKRVIKIDDEVPYDEATQIELSRTYENANDDYKAVEGNQAFPAQVEKQIWKTKRLTDRNGYFSDPLYFYLSKGSHTIEIQSVRGEMAIQKLAFVEDGKEKVPTYAEYEAEHKNNGAKLIENSEISHIQAEDAKYKSSPSLYPLSDNTSAITEPQHYTYIRMNTIGGESWSKPGEKIEWEIDVPKSGLYRLALRARQAYNTGSISIRKLMVNGEVPFKEAEKLEFPYNNTWKIYELADSDGNSQYIYLDEGVNVLSLEVSLGEFAELIYFIEDISTNLNGIAQDIMVVTGAQPDPFRDYQLIQNIPDLLPRLQEENAKLKDVLERLINVMGGRNDKTAVAEQVTLQIDEMLDKPAKIASKLSVLQNGVTSLGTLALNLKSQSLTLDYLTLLGSKDNLPKNDAGFFKNMSYRIMGFFGSFWNDYDKAGTSNEEQQVEAENEITVWISTGRDQMEVTRRLISDTFDSKYKVNLRVVSPAVALSATAVGQGPDVIVQTASEMPIDYALRNAAYDLSQFADYDEVAAQLHPAALESFKFNDEVYALSDQMSYPVMFYRKDILSDLNIPVPQTWDDILAIVPFLQNNNMEFFMQVNMPLTLGSAYQATSKPIPAAYLSMLYQKGVPLYNEEGTLAMTATDEALDVFEYWTNFYTRHSFPVTADFVTRFRLGIIPIAIVNFTNYNTLSVSAPEIEGDWSVAPVPGTLKENGEIDRSMPVANSAAMIIKNSVEKRGNSQAAWEFLKWWVSENTQTSYAREMEAILGSSARYPVANLESFSKMPWPDDVMDVLTESLEYIKGVRQVPGSYITGRNIENAFYEVVNNPESANSDRIMREWTENTNYELNKKRREFGLPTHEDIMPAKNVERRQNDEEGTADE</sequence>
<feature type="region of interest" description="Disordered" evidence="1">
    <location>
        <begin position="1020"/>
        <end position="1045"/>
    </location>
</feature>
<feature type="compositionally biased region" description="Basic and acidic residues" evidence="1">
    <location>
        <begin position="1022"/>
        <end position="1038"/>
    </location>
</feature>
<dbReference type="Gene3D" id="2.60.120.260">
    <property type="entry name" value="Galactose-binding domain-like"/>
    <property type="match status" value="2"/>
</dbReference>
<dbReference type="AlphaFoldDB" id="A0A2S0KNE7"/>
<dbReference type="Proteomes" id="UP000237947">
    <property type="component" value="Chromosome"/>
</dbReference>
<keyword evidence="4" id="KW-1185">Reference proteome</keyword>
<dbReference type="InterPro" id="IPR006059">
    <property type="entry name" value="SBP"/>
</dbReference>
<dbReference type="Gene3D" id="3.40.190.10">
    <property type="entry name" value="Periplasmic binding protein-like II"/>
    <property type="match status" value="1"/>
</dbReference>
<dbReference type="RefSeq" id="WP_106012518.1">
    <property type="nucleotide sequence ID" value="NZ_CP027226.1"/>
</dbReference>
<evidence type="ECO:0000313" key="4">
    <source>
        <dbReference type="Proteomes" id="UP000237947"/>
    </source>
</evidence>
<dbReference type="Pfam" id="PF13416">
    <property type="entry name" value="SBP_bac_8"/>
    <property type="match status" value="1"/>
</dbReference>
<dbReference type="EMBL" id="CP027226">
    <property type="protein sequence ID" value="AVM42562.1"/>
    <property type="molecule type" value="Genomic_DNA"/>
</dbReference>
<dbReference type="InterPro" id="IPR050490">
    <property type="entry name" value="Bact_solute-bd_prot1"/>
</dbReference>
<gene>
    <name evidence="3" type="ORF">C5Q98_04715</name>
</gene>
<name>A0A2S0KNE7_9FIRM</name>
<feature type="region of interest" description="Disordered" evidence="1">
    <location>
        <begin position="38"/>
        <end position="74"/>
    </location>
</feature>
<evidence type="ECO:0008006" key="5">
    <source>
        <dbReference type="Google" id="ProtNLM"/>
    </source>
</evidence>
<dbReference type="PANTHER" id="PTHR43649:SF27">
    <property type="entry name" value="EXTRACELLULAR SOLUTE-BINDING PROTEIN FAMILY 1"/>
    <property type="match status" value="1"/>
</dbReference>
<keyword evidence="2" id="KW-0732">Signal</keyword>
<dbReference type="SUPFAM" id="SSF53850">
    <property type="entry name" value="Periplasmic binding protein-like II"/>
    <property type="match status" value="1"/>
</dbReference>
<accession>A0A2S0KNE7</accession>
<evidence type="ECO:0000313" key="3">
    <source>
        <dbReference type="EMBL" id="AVM42562.1"/>
    </source>
</evidence>